<keyword evidence="2" id="KW-1185">Reference proteome</keyword>
<comment type="caution">
    <text evidence="1">The sequence shown here is derived from an EMBL/GenBank/DDBJ whole genome shotgun (WGS) entry which is preliminary data.</text>
</comment>
<reference evidence="1" key="1">
    <citation type="submission" date="2020-08" db="EMBL/GenBank/DDBJ databases">
        <title>Multicomponent nature underlies the extraordinary mechanical properties of spider dragline silk.</title>
        <authorList>
            <person name="Kono N."/>
            <person name="Nakamura H."/>
            <person name="Mori M."/>
            <person name="Yoshida Y."/>
            <person name="Ohtoshi R."/>
            <person name="Malay A.D."/>
            <person name="Moran D.A.P."/>
            <person name="Tomita M."/>
            <person name="Numata K."/>
            <person name="Arakawa K."/>
        </authorList>
    </citation>
    <scope>NUCLEOTIDE SEQUENCE</scope>
</reference>
<sequence length="175" mass="20314">MDVFLTFAKIFISGGQSNEWKCTEVHVKEMERESSQDYESMDWEEIPAVRYAKKSKVSETIDTKTIFTFHHSMPAATPNEATLTPPAPKKLSSMAHSEIIRRKIPNLKKYLGLNEMDLLLVFFNEKSIFVANKYIEDTFYKEIVCCNVQYLDMWCSLDFNNSAPETYRVNTKQIS</sequence>
<dbReference type="Proteomes" id="UP000887013">
    <property type="component" value="Unassembled WGS sequence"/>
</dbReference>
<gene>
    <name evidence="1" type="ORF">NPIL_664561</name>
</gene>
<dbReference type="EMBL" id="BMAW01028818">
    <property type="protein sequence ID" value="GFU09194.1"/>
    <property type="molecule type" value="Genomic_DNA"/>
</dbReference>
<name>A0A8X6UEK5_NEPPI</name>
<organism evidence="1 2">
    <name type="scientific">Nephila pilipes</name>
    <name type="common">Giant wood spider</name>
    <name type="synonym">Nephila maculata</name>
    <dbReference type="NCBI Taxonomy" id="299642"/>
    <lineage>
        <taxon>Eukaryota</taxon>
        <taxon>Metazoa</taxon>
        <taxon>Ecdysozoa</taxon>
        <taxon>Arthropoda</taxon>
        <taxon>Chelicerata</taxon>
        <taxon>Arachnida</taxon>
        <taxon>Araneae</taxon>
        <taxon>Araneomorphae</taxon>
        <taxon>Entelegynae</taxon>
        <taxon>Araneoidea</taxon>
        <taxon>Nephilidae</taxon>
        <taxon>Nephila</taxon>
    </lineage>
</organism>
<accession>A0A8X6UEK5</accession>
<evidence type="ECO:0000313" key="1">
    <source>
        <dbReference type="EMBL" id="GFU09194.1"/>
    </source>
</evidence>
<proteinExistence type="predicted"/>
<dbReference type="AlphaFoldDB" id="A0A8X6UEK5"/>
<protein>
    <submittedName>
        <fullName evidence="1">Uncharacterized protein</fullName>
    </submittedName>
</protein>
<evidence type="ECO:0000313" key="2">
    <source>
        <dbReference type="Proteomes" id="UP000887013"/>
    </source>
</evidence>